<reference evidence="1 2" key="1">
    <citation type="submission" date="2020-10" db="EMBL/GenBank/DDBJ databases">
        <title>Sequencing the genomes of 1000 actinobacteria strains.</title>
        <authorList>
            <person name="Klenk H.-P."/>
        </authorList>
    </citation>
    <scope>NUCLEOTIDE SEQUENCE [LARGE SCALE GENOMIC DNA]</scope>
    <source>
        <strain evidence="1 2">DSM 43748</strain>
    </source>
</reference>
<gene>
    <name evidence="1" type="ORF">H4W81_002404</name>
</gene>
<evidence type="ECO:0000313" key="2">
    <source>
        <dbReference type="Proteomes" id="UP000661607"/>
    </source>
</evidence>
<dbReference type="EMBL" id="JADBEF010000001">
    <property type="protein sequence ID" value="MBE1559625.1"/>
    <property type="molecule type" value="Genomic_DNA"/>
</dbReference>
<sequence length="102" mass="11628">MINALKRKPTTRPGVMVSGGSYQGKAESVCDVLARFEEAWLDLHHHLNPAAIASMGRPPNVRPYNLHRTRWIRRYHANMSECSEGFRRAVARVLPEAEQPQH</sequence>
<dbReference type="RefSeq" id="WP_192774867.1">
    <property type="nucleotide sequence ID" value="NZ_BAAASY010000054.1"/>
</dbReference>
<keyword evidence="2" id="KW-1185">Reference proteome</keyword>
<comment type="caution">
    <text evidence="1">The sequence shown here is derived from an EMBL/GenBank/DDBJ whole genome shotgun (WGS) entry which is preliminary data.</text>
</comment>
<proteinExistence type="predicted"/>
<protein>
    <submittedName>
        <fullName evidence="1">Uncharacterized protein</fullName>
    </submittedName>
</protein>
<accession>A0ABR9KC87</accession>
<evidence type="ECO:0000313" key="1">
    <source>
        <dbReference type="EMBL" id="MBE1559625.1"/>
    </source>
</evidence>
<organism evidence="1 2">
    <name type="scientific">Nonomuraea africana</name>
    <dbReference type="NCBI Taxonomy" id="46171"/>
    <lineage>
        <taxon>Bacteria</taxon>
        <taxon>Bacillati</taxon>
        <taxon>Actinomycetota</taxon>
        <taxon>Actinomycetes</taxon>
        <taxon>Streptosporangiales</taxon>
        <taxon>Streptosporangiaceae</taxon>
        <taxon>Nonomuraea</taxon>
    </lineage>
</organism>
<name>A0ABR9KC87_9ACTN</name>
<dbReference type="Proteomes" id="UP000661607">
    <property type="component" value="Unassembled WGS sequence"/>
</dbReference>